<comment type="caution">
    <text evidence="1">The sequence shown here is derived from an EMBL/GenBank/DDBJ whole genome shotgun (WGS) entry which is preliminary data.</text>
</comment>
<accession>A0ABU1YES2</accession>
<keyword evidence="2" id="KW-1185">Reference proteome</keyword>
<dbReference type="EMBL" id="JAVDWQ010000034">
    <property type="protein sequence ID" value="MDR7212736.1"/>
    <property type="molecule type" value="Genomic_DNA"/>
</dbReference>
<evidence type="ECO:0000313" key="2">
    <source>
        <dbReference type="Proteomes" id="UP001269081"/>
    </source>
</evidence>
<organism evidence="1 2">
    <name type="scientific">Flavobacterium piscis</name>
    <dbReference type="NCBI Taxonomy" id="1114874"/>
    <lineage>
        <taxon>Bacteria</taxon>
        <taxon>Pseudomonadati</taxon>
        <taxon>Bacteroidota</taxon>
        <taxon>Flavobacteriia</taxon>
        <taxon>Flavobacteriales</taxon>
        <taxon>Flavobacteriaceae</taxon>
        <taxon>Flavobacterium</taxon>
    </lineage>
</organism>
<proteinExistence type="predicted"/>
<dbReference type="RefSeq" id="WP_310284530.1">
    <property type="nucleotide sequence ID" value="NZ_JAVDWQ010000034.1"/>
</dbReference>
<dbReference type="Proteomes" id="UP001269081">
    <property type="component" value="Unassembled WGS sequence"/>
</dbReference>
<reference evidence="1 2" key="1">
    <citation type="submission" date="2023-07" db="EMBL/GenBank/DDBJ databases">
        <title>Sorghum-associated microbial communities from plants grown in Nebraska, USA.</title>
        <authorList>
            <person name="Schachtman D."/>
        </authorList>
    </citation>
    <scope>NUCLEOTIDE SEQUENCE [LARGE SCALE GENOMIC DNA]</scope>
    <source>
        <strain evidence="1 2">4129</strain>
    </source>
</reference>
<name>A0ABU1YES2_9FLAO</name>
<protein>
    <submittedName>
        <fullName evidence="1">Uncharacterized protein</fullName>
    </submittedName>
</protein>
<evidence type="ECO:0000313" key="1">
    <source>
        <dbReference type="EMBL" id="MDR7212736.1"/>
    </source>
</evidence>
<sequence>MALTFLTPGGAEAGAEKLTFKGLKNGLQGLGNIFKGGKTFAQYRTAYWTGKVKPVLDPVINRETGQIWKQFMELHHRFIPQRWKWAPNWLKNNRFNLQEVNSLEHSLKDPYRARFAPQWVKEEYNLIWK</sequence>
<gene>
    <name evidence="1" type="ORF">J2W48_004704</name>
</gene>